<accession>A0A1G6LLB6</accession>
<dbReference type="PANTHER" id="PTHR34595:SF7">
    <property type="entry name" value="SLL1039 PROTEIN"/>
    <property type="match status" value="1"/>
</dbReference>
<dbReference type="AlphaFoldDB" id="A0A1G6LLB6"/>
<organism evidence="2 3">
    <name type="scientific">Belnapia rosea</name>
    <dbReference type="NCBI Taxonomy" id="938405"/>
    <lineage>
        <taxon>Bacteria</taxon>
        <taxon>Pseudomonadati</taxon>
        <taxon>Pseudomonadota</taxon>
        <taxon>Alphaproteobacteria</taxon>
        <taxon>Acetobacterales</taxon>
        <taxon>Roseomonadaceae</taxon>
        <taxon>Belnapia</taxon>
    </lineage>
</organism>
<dbReference type="InterPro" id="IPR007296">
    <property type="entry name" value="DUF403"/>
</dbReference>
<dbReference type="Proteomes" id="UP000198925">
    <property type="component" value="Unassembled WGS sequence"/>
</dbReference>
<reference evidence="2 3" key="1">
    <citation type="submission" date="2016-10" db="EMBL/GenBank/DDBJ databases">
        <authorList>
            <person name="de Groot N.N."/>
        </authorList>
    </citation>
    <scope>NUCLEOTIDE SEQUENCE [LARGE SCALE GENOMIC DNA]</scope>
    <source>
        <strain evidence="2 3">CPCC 100156</strain>
    </source>
</reference>
<dbReference type="STRING" id="938405.SAMN02927895_01763"/>
<name>A0A1G6LLB6_9PROT</name>
<dbReference type="InterPro" id="IPR051680">
    <property type="entry name" value="ATP-dep_Glu-Cys_Ligase-2"/>
</dbReference>
<sequence>MLSRTADSLFWLARYTERAGNVARGLGVASRMAAVSARLGAEADEWRSLVTATGGEGAFFRKYEAPTAESVVHWLVFDPDNSSGILPCIEAARRNARAVRTALTVDMWEALNDTWNHLRALPPEAMEGEKLADFLRWVRERVTLFNGAAHDTMLRNEAWRFVHLGTMLERADNTARLLDVKHHLLTAEEEGAVDYVQWQTVLRSVSALRSYQWIYRDRLNPRRIAELIILRPELPRSLMACFAEVAETLEAIALGHGGRRGECHRLAGTLQAQLRYGRIDAILEEGLHAFLTTMIERTAALGGEIDAFYIRH</sequence>
<dbReference type="RefSeq" id="WP_090660878.1">
    <property type="nucleotide sequence ID" value="NZ_FMZX01000001.1"/>
</dbReference>
<protein>
    <submittedName>
        <fullName evidence="2">Uncharacterized conserved protein, Alpha-E superfamily</fullName>
    </submittedName>
</protein>
<dbReference type="EMBL" id="FMZX01000001">
    <property type="protein sequence ID" value="SDC44053.1"/>
    <property type="molecule type" value="Genomic_DNA"/>
</dbReference>
<evidence type="ECO:0000259" key="1">
    <source>
        <dbReference type="Pfam" id="PF04168"/>
    </source>
</evidence>
<evidence type="ECO:0000313" key="3">
    <source>
        <dbReference type="Proteomes" id="UP000198925"/>
    </source>
</evidence>
<dbReference type="Pfam" id="PF04168">
    <property type="entry name" value="Alpha-E"/>
    <property type="match status" value="1"/>
</dbReference>
<gene>
    <name evidence="2" type="ORF">SAMN04487779_1001937</name>
</gene>
<feature type="domain" description="DUF403" evidence="1">
    <location>
        <begin position="1"/>
        <end position="309"/>
    </location>
</feature>
<proteinExistence type="predicted"/>
<dbReference type="PANTHER" id="PTHR34595">
    <property type="entry name" value="BLR5612 PROTEIN"/>
    <property type="match status" value="1"/>
</dbReference>
<keyword evidence="3" id="KW-1185">Reference proteome</keyword>
<evidence type="ECO:0000313" key="2">
    <source>
        <dbReference type="EMBL" id="SDC44053.1"/>
    </source>
</evidence>